<dbReference type="OrthoDB" id="3171185at2759"/>
<dbReference type="Proteomes" id="UP000298327">
    <property type="component" value="Unassembled WGS sequence"/>
</dbReference>
<feature type="coiled-coil region" evidence="1">
    <location>
        <begin position="445"/>
        <end position="497"/>
    </location>
</feature>
<proteinExistence type="predicted"/>
<dbReference type="AlphaFoldDB" id="A0A4Y9YZ40"/>
<evidence type="ECO:0000313" key="3">
    <source>
        <dbReference type="Proteomes" id="UP000298327"/>
    </source>
</evidence>
<keyword evidence="3" id="KW-1185">Reference proteome</keyword>
<reference evidence="2 3" key="1">
    <citation type="submission" date="2019-02" db="EMBL/GenBank/DDBJ databases">
        <title>Genome sequencing of the rare red list fungi Dentipellis fragilis.</title>
        <authorList>
            <person name="Buettner E."/>
            <person name="Kellner H."/>
        </authorList>
    </citation>
    <scope>NUCLEOTIDE SEQUENCE [LARGE SCALE GENOMIC DNA]</scope>
    <source>
        <strain evidence="2 3">DSM 105465</strain>
    </source>
</reference>
<accession>A0A4Y9YZ40</accession>
<organism evidence="2 3">
    <name type="scientific">Dentipellis fragilis</name>
    <dbReference type="NCBI Taxonomy" id="205917"/>
    <lineage>
        <taxon>Eukaryota</taxon>
        <taxon>Fungi</taxon>
        <taxon>Dikarya</taxon>
        <taxon>Basidiomycota</taxon>
        <taxon>Agaricomycotina</taxon>
        <taxon>Agaricomycetes</taxon>
        <taxon>Russulales</taxon>
        <taxon>Hericiaceae</taxon>
        <taxon>Dentipellis</taxon>
    </lineage>
</organism>
<sequence length="500" mass="54907">MLARLVAPIFRLARGDHISGDSDYQDDEYDAGSTLEVTPSQDALSIGISTIVPEGARSEGSSEAGGDCLSCDIAALSSKDKDMSLCAEQKPASQPSVSELSLITSPGPQLPVELLYEIFVLADRQALATLALSSHTFHDISTRLLYRHIPFLSLPQSVRCLRTLSRNALLASYTLSFEIGDMDSLDLKRTGSVLGAFFGLLARAFRNMTRLTELSYLLFGPTSASLVDAPFKLTNLTASCDFDPSFATFLTEQRSLQTALFCGRYITGTSVDFNALPALNRVSASPLVLASVVPGRPVREVELCLVHPWLLNADILETTVQIMSYSKGPLRSLQIISHLTGPADIILNALAAVPKGLSGLEILALHAVSGSINNDLLVGLKPILAQFVSLKSLILISKNQYDAVHDHIITKTLASTWHAACASLECVSLPHATWVRNRKYGWVTLQDLERLLLEREQTLMNREKKVREREEVLDQEQRSLIEREHQLEAQIRELRLELGM</sequence>
<keyword evidence="1" id="KW-0175">Coiled coil</keyword>
<comment type="caution">
    <text evidence="2">The sequence shown here is derived from an EMBL/GenBank/DDBJ whole genome shotgun (WGS) entry which is preliminary data.</text>
</comment>
<evidence type="ECO:0000256" key="1">
    <source>
        <dbReference type="SAM" id="Coils"/>
    </source>
</evidence>
<evidence type="ECO:0008006" key="4">
    <source>
        <dbReference type="Google" id="ProtNLM"/>
    </source>
</evidence>
<gene>
    <name evidence="2" type="ORF">EVG20_g4254</name>
</gene>
<dbReference type="EMBL" id="SEOQ01000214">
    <property type="protein sequence ID" value="TFY66841.1"/>
    <property type="molecule type" value="Genomic_DNA"/>
</dbReference>
<evidence type="ECO:0000313" key="2">
    <source>
        <dbReference type="EMBL" id="TFY66841.1"/>
    </source>
</evidence>
<protein>
    <recommendedName>
        <fullName evidence="4">F-box domain-containing protein</fullName>
    </recommendedName>
</protein>
<name>A0A4Y9YZ40_9AGAM</name>